<evidence type="ECO:0000313" key="1">
    <source>
        <dbReference type="EMBL" id="KAK0419769.1"/>
    </source>
</evidence>
<protein>
    <submittedName>
        <fullName evidence="1">Uncharacterized protein</fullName>
    </submittedName>
</protein>
<comment type="caution">
    <text evidence="1">The sequence shown here is derived from an EMBL/GenBank/DDBJ whole genome shotgun (WGS) entry which is preliminary data.</text>
</comment>
<dbReference type="Proteomes" id="UP001175271">
    <property type="component" value="Unassembled WGS sequence"/>
</dbReference>
<sequence>MDIVPLAFYEHLFPTLRRTRVYNIAELSGSVGHFAEQYSKKKNYFVHAYISDNFYATVEMVHGGPCEKGTLSEFASLWNEAAHIVIFTVHVFENFLPKIPKNFRLENDQENNDDKQDAYRSKFMVSKDAFSKLMKLFVYSPFRRIVFFGSNADYRPDSHVTISEAHISNFKVFKKYLRVGHCIECDFGDYRLSNYHDLIPEFFRNPSMKELRLDNGNCWSESTMEAIFDFLKSPHSERLTYSQWIGSEPTNFIAKWMDLDENIPSDKTILFSNNENLMFLKKFVVNEISRESVRELSKCMDSQVERMPIGSHRFFKLQHPKLRQHYLIVLIYVPHQERTNIQLATVEEALAMCECCMYYFI</sequence>
<accession>A0AA39IB60</accession>
<organism evidence="1 2">
    <name type="scientific">Steinernema hermaphroditum</name>
    <dbReference type="NCBI Taxonomy" id="289476"/>
    <lineage>
        <taxon>Eukaryota</taxon>
        <taxon>Metazoa</taxon>
        <taxon>Ecdysozoa</taxon>
        <taxon>Nematoda</taxon>
        <taxon>Chromadorea</taxon>
        <taxon>Rhabditida</taxon>
        <taxon>Tylenchina</taxon>
        <taxon>Panagrolaimomorpha</taxon>
        <taxon>Strongyloidoidea</taxon>
        <taxon>Steinernematidae</taxon>
        <taxon>Steinernema</taxon>
    </lineage>
</organism>
<proteinExistence type="predicted"/>
<dbReference type="AlphaFoldDB" id="A0AA39IB60"/>
<gene>
    <name evidence="1" type="ORF">QR680_014311</name>
</gene>
<keyword evidence="2" id="KW-1185">Reference proteome</keyword>
<evidence type="ECO:0000313" key="2">
    <source>
        <dbReference type="Proteomes" id="UP001175271"/>
    </source>
</evidence>
<dbReference type="EMBL" id="JAUCMV010000002">
    <property type="protein sequence ID" value="KAK0419769.1"/>
    <property type="molecule type" value="Genomic_DNA"/>
</dbReference>
<reference evidence="1" key="1">
    <citation type="submission" date="2023-06" db="EMBL/GenBank/DDBJ databases">
        <title>Genomic analysis of the entomopathogenic nematode Steinernema hermaphroditum.</title>
        <authorList>
            <person name="Schwarz E.M."/>
            <person name="Heppert J.K."/>
            <person name="Baniya A."/>
            <person name="Schwartz H.T."/>
            <person name="Tan C.-H."/>
            <person name="Antoshechkin I."/>
            <person name="Sternberg P.W."/>
            <person name="Goodrich-Blair H."/>
            <person name="Dillman A.R."/>
        </authorList>
    </citation>
    <scope>NUCLEOTIDE SEQUENCE</scope>
    <source>
        <strain evidence="1">PS9179</strain>
        <tissue evidence="1">Whole animal</tissue>
    </source>
</reference>
<name>A0AA39IB60_9BILA</name>